<organism evidence="1 2">
    <name type="scientific">Oryza sativa subsp. japonica</name>
    <name type="common">Rice</name>
    <dbReference type="NCBI Taxonomy" id="39947"/>
    <lineage>
        <taxon>Eukaryota</taxon>
        <taxon>Viridiplantae</taxon>
        <taxon>Streptophyta</taxon>
        <taxon>Embryophyta</taxon>
        <taxon>Tracheophyta</taxon>
        <taxon>Spermatophyta</taxon>
        <taxon>Magnoliopsida</taxon>
        <taxon>Liliopsida</taxon>
        <taxon>Poales</taxon>
        <taxon>Poaceae</taxon>
        <taxon>BOP clade</taxon>
        <taxon>Oryzoideae</taxon>
        <taxon>Oryzeae</taxon>
        <taxon>Oryzinae</taxon>
        <taxon>Oryza</taxon>
        <taxon>Oryza sativa</taxon>
    </lineage>
</organism>
<dbReference type="EMBL" id="AP003905">
    <property type="protein sequence ID" value="BAC99393.1"/>
    <property type="molecule type" value="Genomic_DNA"/>
</dbReference>
<dbReference type="AlphaFoldDB" id="Q6ZJR3"/>
<gene>
    <name evidence="1" type="primary">OJ1177_E11.7</name>
</gene>
<evidence type="ECO:0000313" key="2">
    <source>
        <dbReference type="Proteomes" id="UP000000763"/>
    </source>
</evidence>
<proteinExistence type="predicted"/>
<evidence type="ECO:0000313" key="1">
    <source>
        <dbReference type="EMBL" id="BAC99393.1"/>
    </source>
</evidence>
<sequence length="61" mass="5988">MRHQSSHSVLSGKFVGCSLATASSGIDAGGREGLPGAGVCYSLPMLRQTVEGGNGGGGNLP</sequence>
<reference evidence="2" key="2">
    <citation type="journal article" date="2008" name="Nucleic Acids Res.">
        <title>The rice annotation project database (RAP-DB): 2008 update.</title>
        <authorList>
            <consortium name="The rice annotation project (RAP)"/>
        </authorList>
    </citation>
    <scope>GENOME REANNOTATION</scope>
    <source>
        <strain evidence="2">cv. Nipponbare</strain>
    </source>
</reference>
<name>Q6ZJR3_ORYSJ</name>
<accession>Q6ZJR3</accession>
<dbReference type="Proteomes" id="UP000000763">
    <property type="component" value="Chromosome 8"/>
</dbReference>
<protein>
    <submittedName>
        <fullName evidence="1">Uncharacterized protein</fullName>
    </submittedName>
</protein>
<reference evidence="2" key="1">
    <citation type="journal article" date="2005" name="Nature">
        <title>The map-based sequence of the rice genome.</title>
        <authorList>
            <consortium name="International rice genome sequencing project (IRGSP)"/>
            <person name="Matsumoto T."/>
            <person name="Wu J."/>
            <person name="Kanamori H."/>
            <person name="Katayose Y."/>
            <person name="Fujisawa M."/>
            <person name="Namiki N."/>
            <person name="Mizuno H."/>
            <person name="Yamamoto K."/>
            <person name="Antonio B.A."/>
            <person name="Baba T."/>
            <person name="Sakata K."/>
            <person name="Nagamura Y."/>
            <person name="Aoki H."/>
            <person name="Arikawa K."/>
            <person name="Arita K."/>
            <person name="Bito T."/>
            <person name="Chiden Y."/>
            <person name="Fujitsuka N."/>
            <person name="Fukunaka R."/>
            <person name="Hamada M."/>
            <person name="Harada C."/>
            <person name="Hayashi A."/>
            <person name="Hijishita S."/>
            <person name="Honda M."/>
            <person name="Hosokawa S."/>
            <person name="Ichikawa Y."/>
            <person name="Idonuma A."/>
            <person name="Iijima M."/>
            <person name="Ikeda M."/>
            <person name="Ikeno M."/>
            <person name="Ito K."/>
            <person name="Ito S."/>
            <person name="Ito T."/>
            <person name="Ito Y."/>
            <person name="Ito Y."/>
            <person name="Iwabuchi A."/>
            <person name="Kamiya K."/>
            <person name="Karasawa W."/>
            <person name="Kurita K."/>
            <person name="Katagiri S."/>
            <person name="Kikuta A."/>
            <person name="Kobayashi H."/>
            <person name="Kobayashi N."/>
            <person name="Machita K."/>
            <person name="Maehara T."/>
            <person name="Masukawa M."/>
            <person name="Mizubayashi T."/>
            <person name="Mukai Y."/>
            <person name="Nagasaki H."/>
            <person name="Nagata Y."/>
            <person name="Naito S."/>
            <person name="Nakashima M."/>
            <person name="Nakama Y."/>
            <person name="Nakamichi Y."/>
            <person name="Nakamura M."/>
            <person name="Meguro A."/>
            <person name="Negishi M."/>
            <person name="Ohta I."/>
            <person name="Ohta T."/>
            <person name="Okamoto M."/>
            <person name="Ono N."/>
            <person name="Saji S."/>
            <person name="Sakaguchi M."/>
            <person name="Sakai K."/>
            <person name="Shibata M."/>
            <person name="Shimokawa T."/>
            <person name="Song J."/>
            <person name="Takazaki Y."/>
            <person name="Terasawa K."/>
            <person name="Tsugane M."/>
            <person name="Tsuji K."/>
            <person name="Ueda S."/>
            <person name="Waki K."/>
            <person name="Yamagata H."/>
            <person name="Yamamoto M."/>
            <person name="Yamamoto S."/>
            <person name="Yamane H."/>
            <person name="Yoshiki S."/>
            <person name="Yoshihara R."/>
            <person name="Yukawa K."/>
            <person name="Zhong H."/>
            <person name="Yano M."/>
            <person name="Yuan Q."/>
            <person name="Ouyang S."/>
            <person name="Liu J."/>
            <person name="Jones K.M."/>
            <person name="Gansberger K."/>
            <person name="Moffat K."/>
            <person name="Hill J."/>
            <person name="Bera J."/>
            <person name="Fadrosh D."/>
            <person name="Jin S."/>
            <person name="Johri S."/>
            <person name="Kim M."/>
            <person name="Overton L."/>
            <person name="Reardon M."/>
            <person name="Tsitrin T."/>
            <person name="Vuong H."/>
            <person name="Weaver B."/>
            <person name="Ciecko A."/>
            <person name="Tallon L."/>
            <person name="Jackson J."/>
            <person name="Pai G."/>
            <person name="Aken S.V."/>
            <person name="Utterback T."/>
            <person name="Reidmuller S."/>
            <person name="Feldblyum T."/>
            <person name="Hsiao J."/>
            <person name="Zismann V."/>
            <person name="Iobst S."/>
            <person name="de Vazeille A.R."/>
            <person name="Buell C.R."/>
            <person name="Ying K."/>
            <person name="Li Y."/>
            <person name="Lu T."/>
            <person name="Huang Y."/>
            <person name="Zhao Q."/>
            <person name="Feng Q."/>
            <person name="Zhang L."/>
            <person name="Zhu J."/>
            <person name="Weng Q."/>
            <person name="Mu J."/>
            <person name="Lu Y."/>
            <person name="Fan D."/>
            <person name="Liu Y."/>
            <person name="Guan J."/>
            <person name="Zhang Y."/>
            <person name="Yu S."/>
            <person name="Liu X."/>
            <person name="Zhang Y."/>
            <person name="Hong G."/>
            <person name="Han B."/>
            <person name="Choisne N."/>
            <person name="Demange N."/>
            <person name="Orjeda G."/>
            <person name="Samain S."/>
            <person name="Cattolico L."/>
            <person name="Pelletier E."/>
            <person name="Couloux A."/>
            <person name="Segurens B."/>
            <person name="Wincker P."/>
            <person name="D'Hont A."/>
            <person name="Scarpelli C."/>
            <person name="Weissenbach J."/>
            <person name="Salanoubat M."/>
            <person name="Quetier F."/>
            <person name="Yu Y."/>
            <person name="Kim H.R."/>
            <person name="Rambo T."/>
            <person name="Currie J."/>
            <person name="Collura K."/>
            <person name="Luo M."/>
            <person name="Yang T."/>
            <person name="Ammiraju J.S.S."/>
            <person name="Engler F."/>
            <person name="Soderlund C."/>
            <person name="Wing R.A."/>
            <person name="Palmer L.E."/>
            <person name="de la Bastide M."/>
            <person name="Spiegel L."/>
            <person name="Nascimento L."/>
            <person name="Zutavern T."/>
            <person name="O'Shaughnessy A."/>
            <person name="Dike S."/>
            <person name="Dedhia N."/>
            <person name="Preston R."/>
            <person name="Balija V."/>
            <person name="McCombie W.R."/>
            <person name="Chow T."/>
            <person name="Chen H."/>
            <person name="Chung M."/>
            <person name="Chen C."/>
            <person name="Shaw J."/>
            <person name="Wu H."/>
            <person name="Hsiao K."/>
            <person name="Chao Y."/>
            <person name="Chu M."/>
            <person name="Cheng C."/>
            <person name="Hour A."/>
            <person name="Lee P."/>
            <person name="Lin S."/>
            <person name="Lin Y."/>
            <person name="Liou J."/>
            <person name="Liu S."/>
            <person name="Hsing Y."/>
            <person name="Raghuvanshi S."/>
            <person name="Mohanty A."/>
            <person name="Bharti A.K."/>
            <person name="Gaur A."/>
            <person name="Gupta V."/>
            <person name="Kumar D."/>
            <person name="Ravi V."/>
            <person name="Vij S."/>
            <person name="Kapur A."/>
            <person name="Khurana P."/>
            <person name="Khurana P."/>
            <person name="Khurana J.P."/>
            <person name="Tyagi A.K."/>
            <person name="Gaikwad K."/>
            <person name="Singh A."/>
            <person name="Dalal V."/>
            <person name="Srivastava S."/>
            <person name="Dixit A."/>
            <person name="Pal A.K."/>
            <person name="Ghazi I.A."/>
            <person name="Yadav M."/>
            <person name="Pandit A."/>
            <person name="Bhargava A."/>
            <person name="Sureshbabu K."/>
            <person name="Batra K."/>
            <person name="Sharma T.R."/>
            <person name="Mohapatra T."/>
            <person name="Singh N.K."/>
            <person name="Messing J."/>
            <person name="Nelson A.B."/>
            <person name="Fuks G."/>
            <person name="Kavchok S."/>
            <person name="Keizer G."/>
            <person name="Linton E."/>
            <person name="Llaca V."/>
            <person name="Song R."/>
            <person name="Tanyolac B."/>
            <person name="Young S."/>
            <person name="Ho-Il K."/>
            <person name="Hahn J.H."/>
            <person name="Sangsakoo G."/>
            <person name="Vanavichit A."/>
            <person name="de Mattos Luiz.A.T."/>
            <person name="Zimmer P.D."/>
            <person name="Malone G."/>
            <person name="Dellagostin O."/>
            <person name="de Oliveira A.C."/>
            <person name="Bevan M."/>
            <person name="Bancroft I."/>
            <person name="Minx P."/>
            <person name="Cordum H."/>
            <person name="Wilson R."/>
            <person name="Cheng Z."/>
            <person name="Jin W."/>
            <person name="Jiang J."/>
            <person name="Leong S.A."/>
            <person name="Iwama H."/>
            <person name="Gojobori T."/>
            <person name="Itoh T."/>
            <person name="Niimura Y."/>
            <person name="Fujii Y."/>
            <person name="Habara T."/>
            <person name="Sakai H."/>
            <person name="Sato Y."/>
            <person name="Wilson G."/>
            <person name="Kumar K."/>
            <person name="McCouch S."/>
            <person name="Juretic N."/>
            <person name="Hoen D."/>
            <person name="Wright S."/>
            <person name="Bruskiewich R."/>
            <person name="Bureau T."/>
            <person name="Miyao A."/>
            <person name="Hirochika H."/>
            <person name="Nishikawa T."/>
            <person name="Kadowaki K."/>
            <person name="Sugiura M."/>
            <person name="Burr B."/>
            <person name="Sasaki T."/>
        </authorList>
    </citation>
    <scope>NUCLEOTIDE SEQUENCE [LARGE SCALE GENOMIC DNA]</scope>
    <source>
        <strain evidence="2">cv. Nipponbare</strain>
    </source>
</reference>